<organism evidence="4 5">
    <name type="scientific">Vibrio galatheae</name>
    <dbReference type="NCBI Taxonomy" id="579748"/>
    <lineage>
        <taxon>Bacteria</taxon>
        <taxon>Pseudomonadati</taxon>
        <taxon>Pseudomonadota</taxon>
        <taxon>Gammaproteobacteria</taxon>
        <taxon>Vibrionales</taxon>
        <taxon>Vibrionaceae</taxon>
        <taxon>Vibrio</taxon>
    </lineage>
</organism>
<dbReference type="InterPro" id="IPR043128">
    <property type="entry name" value="Rev_trsase/Diguanyl_cyclase"/>
</dbReference>
<dbReference type="Pfam" id="PF00990">
    <property type="entry name" value="GGDEF"/>
    <property type="match status" value="1"/>
</dbReference>
<evidence type="ECO:0000313" key="4">
    <source>
        <dbReference type="EMBL" id="KJY85199.1"/>
    </source>
</evidence>
<dbReference type="SUPFAM" id="SSF141868">
    <property type="entry name" value="EAL domain-like"/>
    <property type="match status" value="1"/>
</dbReference>
<dbReference type="CDD" id="cd01948">
    <property type="entry name" value="EAL"/>
    <property type="match status" value="1"/>
</dbReference>
<gene>
    <name evidence="4" type="ORF">TW81_00950</name>
</gene>
<dbReference type="FunFam" id="3.30.70.270:FF:000001">
    <property type="entry name" value="Diguanylate cyclase domain protein"/>
    <property type="match status" value="1"/>
</dbReference>
<dbReference type="Gene3D" id="3.30.70.270">
    <property type="match status" value="1"/>
</dbReference>
<dbReference type="SMART" id="SM00267">
    <property type="entry name" value="GGDEF"/>
    <property type="match status" value="1"/>
</dbReference>
<dbReference type="InterPro" id="IPR001633">
    <property type="entry name" value="EAL_dom"/>
</dbReference>
<dbReference type="Gene3D" id="3.20.20.450">
    <property type="entry name" value="EAL domain"/>
    <property type="match status" value="1"/>
</dbReference>
<protein>
    <submittedName>
        <fullName evidence="4">Diguanylate cyclase</fullName>
    </submittedName>
</protein>
<comment type="caution">
    <text evidence="4">The sequence shown here is derived from an EMBL/GenBank/DDBJ whole genome shotgun (WGS) entry which is preliminary data.</text>
</comment>
<dbReference type="PANTHER" id="PTHR33121">
    <property type="entry name" value="CYCLIC DI-GMP PHOSPHODIESTERASE PDEF"/>
    <property type="match status" value="1"/>
</dbReference>
<dbReference type="SMART" id="SM00052">
    <property type="entry name" value="EAL"/>
    <property type="match status" value="1"/>
</dbReference>
<dbReference type="PATRIC" id="fig|579748.3.peg.196"/>
<dbReference type="Proteomes" id="UP000033673">
    <property type="component" value="Unassembled WGS sequence"/>
</dbReference>
<dbReference type="InterPro" id="IPR000160">
    <property type="entry name" value="GGDEF_dom"/>
</dbReference>
<dbReference type="PANTHER" id="PTHR33121:SF70">
    <property type="entry name" value="SIGNALING PROTEIN YKOW"/>
    <property type="match status" value="1"/>
</dbReference>
<evidence type="ECO:0000256" key="1">
    <source>
        <dbReference type="ARBA" id="ARBA00001946"/>
    </source>
</evidence>
<name>A0A0F4NQN4_9VIBR</name>
<keyword evidence="5" id="KW-1185">Reference proteome</keyword>
<evidence type="ECO:0000259" key="3">
    <source>
        <dbReference type="PROSITE" id="PS50887"/>
    </source>
</evidence>
<evidence type="ECO:0000259" key="2">
    <source>
        <dbReference type="PROSITE" id="PS50883"/>
    </source>
</evidence>
<dbReference type="GO" id="GO:0071111">
    <property type="term" value="F:cyclic-guanylate-specific phosphodiesterase activity"/>
    <property type="evidence" value="ECO:0007669"/>
    <property type="project" value="InterPro"/>
</dbReference>
<dbReference type="PROSITE" id="PS50883">
    <property type="entry name" value="EAL"/>
    <property type="match status" value="1"/>
</dbReference>
<dbReference type="STRING" id="579748.TW81_00950"/>
<proteinExistence type="predicted"/>
<evidence type="ECO:0000313" key="5">
    <source>
        <dbReference type="Proteomes" id="UP000033673"/>
    </source>
</evidence>
<dbReference type="CDD" id="cd01949">
    <property type="entry name" value="GGDEF"/>
    <property type="match status" value="1"/>
</dbReference>
<dbReference type="InterPro" id="IPR050706">
    <property type="entry name" value="Cyclic-di-GMP_PDE-like"/>
</dbReference>
<sequence>MKRKFLFTSILATLVIAITSVLVSQSTHLLVKKSPLAEAAAEIKVNGTLAYLWFDEIMSGDTAQSIQEVWYYLEIADWHVVALLEGGESIMGSYQPVQDPEIRKRLIALREMLAEFRVNAEANYQYVLSDRALAVNSVRRDEQFLEFASKADEIQRVIKASYEAGIKSYTNTSISLIIAVIVIAAYSIRLQHKHEKSRDSLLKSLTDAKNDIEEKNTQLHNQAYFDSLTDLPNRSLFLDRLNQSILNAERSKKSFALLFIDLDHFKDINDQYGHDIGDQLLKQVAKRINQCIRVTDLSARFSGDEFVVVLGHLNDVSSAISVANKIASKLTHSLSQPFQLNNVSAYVSASIGISIYPEDSATQDTLIRYADNAMYHAKAMGKNNFQFYSKELNRIAMSQKQTENELAIAIERDEFELHYLPKWNLQTEQIEGVEALVRWNNPHKGLLYPNDFIPVAESTGQIRLLDLLIARKALAQQKRWIEQGVELGIVGINISASSLKHPDFFARLKQIIVQSGVASNKLEIEITETVMVENIEVAQVIFSELKHLGVRIALDDFGTGFSSLSYLKDFDFQTIKIDRSFVMDYATNNTSSVLLKSIIQLGRELGVSVVAEGVETQQHQQDLLAMGCTIGQGFYLSKPLPASALVEQLFPRSADSNVVRLHLAT</sequence>
<reference evidence="4 5" key="1">
    <citation type="journal article" date="2015" name="BMC Genomics">
        <title>Genome mining reveals unlocked bioactive potential of marine Gram-negative bacteria.</title>
        <authorList>
            <person name="Machado H."/>
            <person name="Sonnenschein E.C."/>
            <person name="Melchiorsen J."/>
            <person name="Gram L."/>
        </authorList>
    </citation>
    <scope>NUCLEOTIDE SEQUENCE [LARGE SCALE GENOMIC DNA]</scope>
    <source>
        <strain evidence="4 5">S2757</strain>
    </source>
</reference>
<dbReference type="PROSITE" id="PS50887">
    <property type="entry name" value="GGDEF"/>
    <property type="match status" value="1"/>
</dbReference>
<dbReference type="OrthoDB" id="1316910at2"/>
<feature type="domain" description="EAL" evidence="2">
    <location>
        <begin position="399"/>
        <end position="653"/>
    </location>
</feature>
<accession>A0A0F4NQN4</accession>
<dbReference type="AlphaFoldDB" id="A0A0F4NQN4"/>
<dbReference type="InterPro" id="IPR029787">
    <property type="entry name" value="Nucleotide_cyclase"/>
</dbReference>
<feature type="domain" description="GGDEF" evidence="3">
    <location>
        <begin position="253"/>
        <end position="390"/>
    </location>
</feature>
<dbReference type="NCBIfam" id="TIGR00254">
    <property type="entry name" value="GGDEF"/>
    <property type="match status" value="1"/>
</dbReference>
<dbReference type="SUPFAM" id="SSF55073">
    <property type="entry name" value="Nucleotide cyclase"/>
    <property type="match status" value="1"/>
</dbReference>
<dbReference type="InterPro" id="IPR035919">
    <property type="entry name" value="EAL_sf"/>
</dbReference>
<dbReference type="EMBL" id="JXXV01000004">
    <property type="protein sequence ID" value="KJY85199.1"/>
    <property type="molecule type" value="Genomic_DNA"/>
</dbReference>
<comment type="cofactor">
    <cofactor evidence="1">
        <name>Mg(2+)</name>
        <dbReference type="ChEBI" id="CHEBI:18420"/>
    </cofactor>
</comment>
<dbReference type="Pfam" id="PF00563">
    <property type="entry name" value="EAL"/>
    <property type="match status" value="1"/>
</dbReference>